<dbReference type="RefSeq" id="WP_214418870.1">
    <property type="nucleotide sequence ID" value="NZ_CP075546.1"/>
</dbReference>
<feature type="transmembrane region" description="Helical" evidence="1">
    <location>
        <begin position="261"/>
        <end position="278"/>
    </location>
</feature>
<dbReference type="GeneID" id="65097919"/>
<dbReference type="PANTHER" id="PTHR14969:SF13">
    <property type="entry name" value="AT30094P"/>
    <property type="match status" value="1"/>
</dbReference>
<dbReference type="EMBL" id="CP075546">
    <property type="protein sequence ID" value="QVV88053.1"/>
    <property type="molecule type" value="Genomic_DNA"/>
</dbReference>
<dbReference type="SUPFAM" id="SSF48317">
    <property type="entry name" value="Acid phosphatase/Vanadium-dependent haloperoxidase"/>
    <property type="match status" value="1"/>
</dbReference>
<evidence type="ECO:0000313" key="4">
    <source>
        <dbReference type="Proteomes" id="UP000680656"/>
    </source>
</evidence>
<dbReference type="AlphaFoldDB" id="A0A8E7B075"/>
<name>A0A8E7B075_9EURY</name>
<gene>
    <name evidence="3" type="ORF">KHC33_12005</name>
</gene>
<keyword evidence="4" id="KW-1185">Reference proteome</keyword>
<dbReference type="Proteomes" id="UP000680656">
    <property type="component" value="Chromosome"/>
</dbReference>
<proteinExistence type="predicted"/>
<dbReference type="PANTHER" id="PTHR14969">
    <property type="entry name" value="SPHINGOSINE-1-PHOSPHATE PHOSPHOHYDROLASE"/>
    <property type="match status" value="1"/>
</dbReference>
<feature type="transmembrane region" description="Helical" evidence="1">
    <location>
        <begin position="293"/>
        <end position="311"/>
    </location>
</feature>
<evidence type="ECO:0000313" key="3">
    <source>
        <dbReference type="EMBL" id="QVV88053.1"/>
    </source>
</evidence>
<dbReference type="Gene3D" id="1.20.144.10">
    <property type="entry name" value="Phosphatidic acid phosphatase type 2/haloperoxidase"/>
    <property type="match status" value="1"/>
</dbReference>
<accession>A0A8E7B075</accession>
<sequence>MDPQITFITSLQAHAAIIDPLMQFFAFIGQPEFSLLLIPLIVWCLDRQLGIRILLLVSLSGAICDIIKITFHTPRPYWVTTEVKALGNYPSFGFPSGHAQNAVLLFGLIATWMKKAWISVVCVIFILLIGLSRVYQAVHYPLDIAGGFAVGLLLLLLYIKFEKPVGKFVKNQSIPMQITLSCMGSLILILLSFVALLSLGSWQIPLSWSTLAFQQSSIPIAPLIPHDTLTGAGLFFGSAAGAILASRYIPTIQKPSISVRILNYVIGMIILLGIWYSLKGYTQIEGIGYGVEYLRSILAGIWITGGAPIIFQKYVHCFR</sequence>
<keyword evidence="1" id="KW-0812">Transmembrane</keyword>
<feature type="transmembrane region" description="Helical" evidence="1">
    <location>
        <begin position="91"/>
        <end position="109"/>
    </location>
</feature>
<protein>
    <submittedName>
        <fullName evidence="3">Phosphatase PAP2 family protein</fullName>
    </submittedName>
</protein>
<organism evidence="3 4">
    <name type="scientific">Methanospirillum purgamenti</name>
    <dbReference type="NCBI Taxonomy" id="2834276"/>
    <lineage>
        <taxon>Archaea</taxon>
        <taxon>Methanobacteriati</taxon>
        <taxon>Methanobacteriota</taxon>
        <taxon>Stenosarchaea group</taxon>
        <taxon>Methanomicrobia</taxon>
        <taxon>Methanomicrobiales</taxon>
        <taxon>Methanospirillaceae</taxon>
        <taxon>Methanospirillum</taxon>
    </lineage>
</organism>
<dbReference type="InterPro" id="IPR036938">
    <property type="entry name" value="PAP2/HPO_sf"/>
</dbReference>
<evidence type="ECO:0000256" key="1">
    <source>
        <dbReference type="SAM" id="Phobius"/>
    </source>
</evidence>
<feature type="transmembrane region" description="Helical" evidence="1">
    <location>
        <begin position="180"/>
        <end position="204"/>
    </location>
</feature>
<evidence type="ECO:0000259" key="2">
    <source>
        <dbReference type="SMART" id="SM00014"/>
    </source>
</evidence>
<feature type="transmembrane region" description="Helical" evidence="1">
    <location>
        <begin position="25"/>
        <end position="46"/>
    </location>
</feature>
<keyword evidence="1" id="KW-0472">Membrane</keyword>
<dbReference type="InterPro" id="IPR000326">
    <property type="entry name" value="PAP2/HPO"/>
</dbReference>
<feature type="domain" description="Phosphatidic acid phosphatase type 2/haloperoxidase" evidence="2">
    <location>
        <begin position="51"/>
        <end position="159"/>
    </location>
</feature>
<reference evidence="3 4" key="1">
    <citation type="submission" date="2021-05" db="EMBL/GenBank/DDBJ databases">
        <title>A novel Methanospirillum isolate from a pyrite-forming mixed culture.</title>
        <authorList>
            <person name="Bunk B."/>
            <person name="Sproer C."/>
            <person name="Spring S."/>
            <person name="Pester M."/>
        </authorList>
    </citation>
    <scope>NUCLEOTIDE SEQUENCE [LARGE SCALE GENOMIC DNA]</scope>
    <source>
        <strain evidence="3 4">J.3.6.1-F.2.7.3</strain>
    </source>
</reference>
<dbReference type="Pfam" id="PF01569">
    <property type="entry name" value="PAP2"/>
    <property type="match status" value="1"/>
</dbReference>
<feature type="transmembrane region" description="Helical" evidence="1">
    <location>
        <begin position="229"/>
        <end position="249"/>
    </location>
</feature>
<feature type="transmembrane region" description="Helical" evidence="1">
    <location>
        <begin position="116"/>
        <end position="134"/>
    </location>
</feature>
<feature type="transmembrane region" description="Helical" evidence="1">
    <location>
        <begin position="53"/>
        <end position="71"/>
    </location>
</feature>
<dbReference type="KEGG" id="mrtj:KHC33_12005"/>
<dbReference type="SMART" id="SM00014">
    <property type="entry name" value="acidPPc"/>
    <property type="match status" value="1"/>
</dbReference>
<keyword evidence="1" id="KW-1133">Transmembrane helix</keyword>
<feature type="transmembrane region" description="Helical" evidence="1">
    <location>
        <begin position="140"/>
        <end position="159"/>
    </location>
</feature>